<evidence type="ECO:0000313" key="1">
    <source>
        <dbReference type="EMBL" id="CAB5221953.1"/>
    </source>
</evidence>
<organism evidence="1">
    <name type="scientific">uncultured Caudovirales phage</name>
    <dbReference type="NCBI Taxonomy" id="2100421"/>
    <lineage>
        <taxon>Viruses</taxon>
        <taxon>Duplodnaviria</taxon>
        <taxon>Heunggongvirae</taxon>
        <taxon>Uroviricota</taxon>
        <taxon>Caudoviricetes</taxon>
        <taxon>Peduoviridae</taxon>
        <taxon>Maltschvirus</taxon>
        <taxon>Maltschvirus maltsch</taxon>
    </lineage>
</organism>
<reference evidence="1" key="1">
    <citation type="submission" date="2020-05" db="EMBL/GenBank/DDBJ databases">
        <authorList>
            <person name="Chiriac C."/>
            <person name="Salcher M."/>
            <person name="Ghai R."/>
            <person name="Kavagutti S V."/>
        </authorList>
    </citation>
    <scope>NUCLEOTIDE SEQUENCE</scope>
</reference>
<gene>
    <name evidence="1" type="ORF">UFOVP242_167</name>
</gene>
<dbReference type="EMBL" id="LR798294">
    <property type="protein sequence ID" value="CAB5221953.1"/>
    <property type="molecule type" value="Genomic_DNA"/>
</dbReference>
<name>A0A6J7X3W2_9CAUD</name>
<sequence>MTSLKITGPDPNVNEICNEFESRACHGFDKYGVTTDRTDLDLAQWIQHLKEELMDAVVYIHRIQKELKEKQDDFK</sequence>
<proteinExistence type="predicted"/>
<accession>A0A6J7X3W2</accession>
<protein>
    <submittedName>
        <fullName evidence="1">Uncharacterized protein</fullName>
    </submittedName>
</protein>